<sequence>MQKNPLRFLILFAAGLPLASHALTFDVRGGYKTGSHSYESRYKISESWANGWWASAEMDNKNNKNNGKGTNGSDKSDSAHSFGDSTTDYNEIETNYTWRFADKWNLQPGGIYHWSSKGTQIRPYIRVNYLPGADWSLGLRYRYDYNTYETVNDEGESHRDSVNRLDIFVGYKFNREWSFLYQGTAYKHANEDYTYKNNKTWATENAFTLRYKWNEWFSPYVEYDYLDQQGYYEGEDNVSESRYRIGMTFTL</sequence>
<dbReference type="InterPro" id="IPR009331">
    <property type="entry name" value="Oligogalacturonate-sp_porin"/>
</dbReference>
<dbReference type="GO" id="GO:0006811">
    <property type="term" value="P:monoatomic ion transport"/>
    <property type="evidence" value="ECO:0007669"/>
    <property type="project" value="UniProtKB-KW"/>
</dbReference>
<keyword evidence="10" id="KW-0998">Cell outer membrane</keyword>
<evidence type="ECO:0000313" key="15">
    <source>
        <dbReference type="Proteomes" id="UP000241614"/>
    </source>
</evidence>
<dbReference type="AlphaFoldDB" id="A0A2T4XYP3"/>
<protein>
    <submittedName>
        <fullName evidence="13">Porin</fullName>
    </submittedName>
</protein>
<dbReference type="GO" id="GO:0015288">
    <property type="term" value="F:porin activity"/>
    <property type="evidence" value="ECO:0007669"/>
    <property type="project" value="UniProtKB-KW"/>
</dbReference>
<evidence type="ECO:0000256" key="11">
    <source>
        <dbReference type="SAM" id="MobiDB-lite"/>
    </source>
</evidence>
<comment type="subcellular location">
    <subcellularLocation>
        <location evidence="1">Cell outer membrane</location>
    </subcellularLocation>
</comment>
<dbReference type="Pfam" id="PF06178">
    <property type="entry name" value="KdgM"/>
    <property type="match status" value="1"/>
</dbReference>
<evidence type="ECO:0000313" key="13">
    <source>
        <dbReference type="EMBL" id="PTM35042.1"/>
    </source>
</evidence>
<dbReference type="Proteomes" id="UP000290875">
    <property type="component" value="Unassembled WGS sequence"/>
</dbReference>
<keyword evidence="8" id="KW-0626">Porin</keyword>
<evidence type="ECO:0000256" key="3">
    <source>
        <dbReference type="ARBA" id="ARBA00022452"/>
    </source>
</evidence>
<evidence type="ECO:0000256" key="6">
    <source>
        <dbReference type="ARBA" id="ARBA00022729"/>
    </source>
</evidence>
<name>A0A2T4XYP3_ENTCL</name>
<dbReference type="EMBL" id="QJSL01000002">
    <property type="protein sequence ID" value="RXW30566.1"/>
    <property type="molecule type" value="Genomic_DNA"/>
</dbReference>
<gene>
    <name evidence="13" type="ORF">DA103_14600</name>
    <name evidence="14" type="ORF">DM877_02865</name>
</gene>
<keyword evidence="4" id="KW-0762">Sugar transport</keyword>
<feature type="compositionally biased region" description="Low complexity" evidence="11">
    <location>
        <begin position="63"/>
        <end position="72"/>
    </location>
</feature>
<feature type="region of interest" description="Disordered" evidence="11">
    <location>
        <begin position="63"/>
        <end position="84"/>
    </location>
</feature>
<dbReference type="RefSeq" id="WP_108090580.1">
    <property type="nucleotide sequence ID" value="NZ_PZPP01000014.1"/>
</dbReference>
<dbReference type="EMBL" id="PZPP01000014">
    <property type="protein sequence ID" value="PTM35042.1"/>
    <property type="molecule type" value="Genomic_DNA"/>
</dbReference>
<dbReference type="InterPro" id="IPR053713">
    <property type="entry name" value="Bact_OM_Channel_sf"/>
</dbReference>
<evidence type="ECO:0000256" key="9">
    <source>
        <dbReference type="ARBA" id="ARBA00023136"/>
    </source>
</evidence>
<keyword evidence="9" id="KW-0472">Membrane</keyword>
<dbReference type="PANTHER" id="PTHR38105">
    <property type="entry name" value="OUTER MEMBRANE PROTEIN-RELATED-RELATED"/>
    <property type="match status" value="1"/>
</dbReference>
<evidence type="ECO:0000256" key="1">
    <source>
        <dbReference type="ARBA" id="ARBA00004442"/>
    </source>
</evidence>
<dbReference type="OrthoDB" id="6570067at2"/>
<organism evidence="13 15">
    <name type="scientific">Enterobacter cloacae</name>
    <dbReference type="NCBI Taxonomy" id="550"/>
    <lineage>
        <taxon>Bacteria</taxon>
        <taxon>Pseudomonadati</taxon>
        <taxon>Pseudomonadota</taxon>
        <taxon>Gammaproteobacteria</taxon>
        <taxon>Enterobacterales</taxon>
        <taxon>Enterobacteriaceae</taxon>
        <taxon>Enterobacter</taxon>
        <taxon>Enterobacter cloacae complex</taxon>
    </lineage>
</organism>
<dbReference type="Gene3D" id="2.40.160.40">
    <property type="entry name" value="monomeric porin ompg"/>
    <property type="match status" value="1"/>
</dbReference>
<evidence type="ECO:0000313" key="16">
    <source>
        <dbReference type="Proteomes" id="UP000290875"/>
    </source>
</evidence>
<feature type="chain" id="PRO_5036050877" evidence="12">
    <location>
        <begin position="23"/>
        <end position="251"/>
    </location>
</feature>
<keyword evidence="3" id="KW-1134">Transmembrane beta strand</keyword>
<evidence type="ECO:0000256" key="7">
    <source>
        <dbReference type="ARBA" id="ARBA00023065"/>
    </source>
</evidence>
<dbReference type="Proteomes" id="UP000241614">
    <property type="component" value="Unassembled WGS sequence"/>
</dbReference>
<comment type="caution">
    <text evidence="13">The sequence shown here is derived from an EMBL/GenBank/DDBJ whole genome shotgun (WGS) entry which is preliminary data.</text>
</comment>
<keyword evidence="2" id="KW-0813">Transport</keyword>
<evidence type="ECO:0000256" key="8">
    <source>
        <dbReference type="ARBA" id="ARBA00023114"/>
    </source>
</evidence>
<reference evidence="13 15" key="1">
    <citation type="submission" date="2018-04" db="EMBL/GenBank/DDBJ databases">
        <title>Genome sequencing reveals highly heavy metal resistance and biotechnology application of the novel Enterobacter cloacae amazonensis isolated from wastewater river in Manaus - Amazonas.</title>
        <authorList>
            <person name="Astolfi M.C.T."/>
            <person name="Carvalho E.B.D.S."/>
            <person name="Lacerda L.B."/>
            <person name="Pinto M.V."/>
            <person name="Nogueira V.B."/>
            <person name="Barros A.M."/>
            <person name="Astolfi-Filho S."/>
        </authorList>
    </citation>
    <scope>NUCLEOTIDE SEQUENCE [LARGE SCALE GENOMIC DNA]</scope>
    <source>
        <strain evidence="15">amazonensis</strain>
        <strain evidence="13">Amazonensis</strain>
    </source>
</reference>
<keyword evidence="5" id="KW-0812">Transmembrane</keyword>
<keyword evidence="6 12" id="KW-0732">Signal</keyword>
<dbReference type="GO" id="GO:0015772">
    <property type="term" value="P:oligosaccharide transport"/>
    <property type="evidence" value="ECO:0007669"/>
    <property type="project" value="TreeGrafter"/>
</dbReference>
<dbReference type="GO" id="GO:0046930">
    <property type="term" value="C:pore complex"/>
    <property type="evidence" value="ECO:0007669"/>
    <property type="project" value="UniProtKB-KW"/>
</dbReference>
<evidence type="ECO:0000256" key="4">
    <source>
        <dbReference type="ARBA" id="ARBA00022597"/>
    </source>
</evidence>
<evidence type="ECO:0000256" key="12">
    <source>
        <dbReference type="SAM" id="SignalP"/>
    </source>
</evidence>
<keyword evidence="7" id="KW-0406">Ion transport</keyword>
<proteinExistence type="predicted"/>
<evidence type="ECO:0000313" key="14">
    <source>
        <dbReference type="EMBL" id="RXW30566.1"/>
    </source>
</evidence>
<accession>A0A2T4XYP3</accession>
<feature type="signal peptide" evidence="12">
    <location>
        <begin position="1"/>
        <end position="22"/>
    </location>
</feature>
<evidence type="ECO:0000256" key="2">
    <source>
        <dbReference type="ARBA" id="ARBA00022448"/>
    </source>
</evidence>
<evidence type="ECO:0000256" key="10">
    <source>
        <dbReference type="ARBA" id="ARBA00023237"/>
    </source>
</evidence>
<dbReference type="GO" id="GO:0009279">
    <property type="term" value="C:cell outer membrane"/>
    <property type="evidence" value="ECO:0007669"/>
    <property type="project" value="UniProtKB-SubCell"/>
</dbReference>
<reference evidence="14 16" key="2">
    <citation type="submission" date="2018-06" db="EMBL/GenBank/DDBJ databases">
        <title>Carbapenemase-producing Enterobacteriaceae present in wastewater treatment plant effluent and nearby surface waters in the US.</title>
        <authorList>
            <person name="Mathys D.A."/>
            <person name="Mollenkopf D.F."/>
            <person name="Feicht S.M."/>
            <person name="Adams R.J."/>
            <person name="Albers A.L."/>
            <person name="Grooters S.V."/>
            <person name="Stuever D.M."/>
            <person name="Daniels J.B."/>
            <person name="Wittum T.E."/>
        </authorList>
    </citation>
    <scope>NUCLEOTIDE SEQUENCE [LARGE SCALE GENOMIC DNA]</scope>
    <source>
        <strain evidence="14 16">GEO_4_Eff_A</strain>
    </source>
</reference>
<evidence type="ECO:0000256" key="5">
    <source>
        <dbReference type="ARBA" id="ARBA00022692"/>
    </source>
</evidence>
<dbReference type="PANTHER" id="PTHR38105:SF2">
    <property type="entry name" value="N-ACETYLNEURAMINIC ACID OUTER MEMBRANE CHANNEL PROTEIN NANC-RELATED"/>
    <property type="match status" value="1"/>
</dbReference>